<evidence type="ECO:0000256" key="1">
    <source>
        <dbReference type="SAM" id="MobiDB-lite"/>
    </source>
</evidence>
<accession>A0AA48L9D0</accession>
<feature type="compositionally biased region" description="Low complexity" evidence="1">
    <location>
        <begin position="452"/>
        <end position="466"/>
    </location>
</feature>
<evidence type="ECO:0000256" key="2">
    <source>
        <dbReference type="SAM" id="Phobius"/>
    </source>
</evidence>
<keyword evidence="2" id="KW-0472">Membrane</keyword>
<evidence type="ECO:0000313" key="3">
    <source>
        <dbReference type="EMBL" id="BEI94256.1"/>
    </source>
</evidence>
<feature type="compositionally biased region" description="Basic and acidic residues" evidence="1">
    <location>
        <begin position="601"/>
        <end position="614"/>
    </location>
</feature>
<evidence type="ECO:0000313" key="4">
    <source>
        <dbReference type="Proteomes" id="UP001233271"/>
    </source>
</evidence>
<keyword evidence="2" id="KW-0812">Transmembrane</keyword>
<dbReference type="AlphaFoldDB" id="A0AA48L9D0"/>
<dbReference type="RefSeq" id="XP_060459521.1">
    <property type="nucleotide sequence ID" value="XM_060603203.1"/>
</dbReference>
<feature type="compositionally biased region" description="Basic and acidic residues" evidence="1">
    <location>
        <begin position="1"/>
        <end position="16"/>
    </location>
</feature>
<feature type="compositionally biased region" description="Low complexity" evidence="1">
    <location>
        <begin position="48"/>
        <end position="59"/>
    </location>
</feature>
<feature type="region of interest" description="Disordered" evidence="1">
    <location>
        <begin position="287"/>
        <end position="342"/>
    </location>
</feature>
<feature type="region of interest" description="Disordered" evidence="1">
    <location>
        <begin position="1"/>
        <end position="160"/>
    </location>
</feature>
<feature type="region of interest" description="Disordered" evidence="1">
    <location>
        <begin position="478"/>
        <end position="497"/>
    </location>
</feature>
<keyword evidence="2" id="KW-1133">Transmembrane helix</keyword>
<feature type="region of interest" description="Disordered" evidence="1">
    <location>
        <begin position="539"/>
        <end position="614"/>
    </location>
</feature>
<name>A0AA48L9D0_9TREE</name>
<dbReference type="KEGG" id="ccac:CcaHIS019_0607150"/>
<feature type="compositionally biased region" description="Low complexity" evidence="1">
    <location>
        <begin position="117"/>
        <end position="160"/>
    </location>
</feature>
<feature type="compositionally biased region" description="Pro residues" evidence="1">
    <location>
        <begin position="76"/>
        <end position="116"/>
    </location>
</feature>
<feature type="region of interest" description="Disordered" evidence="1">
    <location>
        <begin position="247"/>
        <end position="273"/>
    </location>
</feature>
<gene>
    <name evidence="3" type="ORF">CcaverHIS019_0607150</name>
</gene>
<protein>
    <submittedName>
        <fullName evidence="3">Uncharacterized protein</fullName>
    </submittedName>
</protein>
<dbReference type="CDD" id="cd12087">
    <property type="entry name" value="TM_EGFR-like"/>
    <property type="match status" value="1"/>
</dbReference>
<organism evidence="3 4">
    <name type="scientific">Cutaneotrichosporon cavernicola</name>
    <dbReference type="NCBI Taxonomy" id="279322"/>
    <lineage>
        <taxon>Eukaryota</taxon>
        <taxon>Fungi</taxon>
        <taxon>Dikarya</taxon>
        <taxon>Basidiomycota</taxon>
        <taxon>Agaricomycotina</taxon>
        <taxon>Tremellomycetes</taxon>
        <taxon>Trichosporonales</taxon>
        <taxon>Trichosporonaceae</taxon>
        <taxon>Cutaneotrichosporon</taxon>
    </lineage>
</organism>
<reference evidence="3" key="1">
    <citation type="journal article" date="2023" name="BMC Genomics">
        <title>Chromosome-level genome assemblies of Cutaneotrichosporon spp. (Trichosporonales, Basidiomycota) reveal imbalanced evolution between nucleotide sequences and chromosome synteny.</title>
        <authorList>
            <person name="Kobayashi Y."/>
            <person name="Kayamori A."/>
            <person name="Aoki K."/>
            <person name="Shiwa Y."/>
            <person name="Matsutani M."/>
            <person name="Fujita N."/>
            <person name="Sugita T."/>
            <person name="Iwasaki W."/>
            <person name="Tanaka N."/>
            <person name="Takashima M."/>
        </authorList>
    </citation>
    <scope>NUCLEOTIDE SEQUENCE</scope>
    <source>
        <strain evidence="3">HIS019</strain>
    </source>
</reference>
<dbReference type="EMBL" id="AP028217">
    <property type="protein sequence ID" value="BEI94256.1"/>
    <property type="molecule type" value="Genomic_DNA"/>
</dbReference>
<sequence length="614" mass="62772">MSARRDAKYPSRDLSPRGRLYRRQDSSVSNSQEPTPGSSSNPPPSSDQPPSSNSPTSSTTPPPSSSTPTTSSTPTSNPPTSEPPTSTPPTSTPPTSTPPTSTPPTSTPPTSTPPTSSPTTSTPTTSDPASTSTSTTIVTPPASTTTTQEPPSSASTSTTVVIVTDDTYSSTPTSTSPGLTTYTRNGTTVVVSMTATGQFQSEIAHAGGNTHANVGAIVGGVLGAAVALGAIVGLLLFCRHRRRKQRYDGVPQMPPRPSWTPLSPVATGAATLSPDPTYEPYYDSFQRYDPSGPCSTQPTSDGHVRSNPNSQYSTYSQLSTIDPTPESSTRQLLSAGSGAATAGGVAGGVPGGAAVGAGTAVTGAAVAGAGVAGAGARSARSSDDDIWNEARMYQTSYLPEPYPINRAEHTGTPSSAYAWGAAQPKRQLGMTNPDPETPDTPKSSYFGLSELGDGSPGVSAPGAGSGAAAVGVSAAAAGDVPLSPPRPPKSERRLSNSPLVVAANIADQRMEQPPLSAVGTTDSDPFRWDAMSTAQTALTTNSTEHSQPGLAFSTPSGADQPVAGAGRLPVTTAGASVQRQETLPPYQPEWENRLSGSTFGDMKRELRERSRDTN</sequence>
<feature type="compositionally biased region" description="Polar residues" evidence="1">
    <location>
        <begin position="293"/>
        <end position="334"/>
    </location>
</feature>
<feature type="transmembrane region" description="Helical" evidence="2">
    <location>
        <begin position="214"/>
        <end position="237"/>
    </location>
</feature>
<dbReference type="GeneID" id="85498126"/>
<dbReference type="Proteomes" id="UP001233271">
    <property type="component" value="Chromosome 6"/>
</dbReference>
<keyword evidence="4" id="KW-1185">Reference proteome</keyword>
<feature type="compositionally biased region" description="Low complexity" evidence="1">
    <location>
        <begin position="66"/>
        <end position="75"/>
    </location>
</feature>
<proteinExistence type="predicted"/>
<feature type="region of interest" description="Disordered" evidence="1">
    <location>
        <begin position="426"/>
        <end position="466"/>
    </location>
</feature>